<dbReference type="eggNOG" id="KOG0012">
    <property type="taxonomic scope" value="Eukaryota"/>
</dbReference>
<dbReference type="GO" id="GO:0005783">
    <property type="term" value="C:endoplasmic reticulum"/>
    <property type="evidence" value="ECO:0007669"/>
    <property type="project" value="TreeGrafter"/>
</dbReference>
<dbReference type="InParanoid" id="J0D7B6"/>
<dbReference type="EMBL" id="JH687914">
    <property type="protein sequence ID" value="EJD34909.1"/>
    <property type="molecule type" value="Genomic_DNA"/>
</dbReference>
<dbReference type="Proteomes" id="UP000006514">
    <property type="component" value="Unassembled WGS sequence"/>
</dbReference>
<feature type="transmembrane region" description="Helical" evidence="6">
    <location>
        <begin position="13"/>
        <end position="35"/>
    </location>
</feature>
<feature type="transmembrane region" description="Helical" evidence="6">
    <location>
        <begin position="341"/>
        <end position="361"/>
    </location>
</feature>
<dbReference type="InterPro" id="IPR001245">
    <property type="entry name" value="Ser-Thr/Tyr_kinase_cat_dom"/>
</dbReference>
<protein>
    <recommendedName>
        <fullName evidence="11">Protein kinase domain-containing protein</fullName>
    </recommendedName>
</protein>
<proteinExistence type="predicted"/>
<dbReference type="SUPFAM" id="SSF56112">
    <property type="entry name" value="Protein kinase-like (PK-like)"/>
    <property type="match status" value="1"/>
</dbReference>
<accession>J0D7B6</accession>
<feature type="transmembrane region" description="Helical" evidence="6">
    <location>
        <begin position="47"/>
        <end position="67"/>
    </location>
</feature>
<feature type="transmembrane region" description="Helical" evidence="6">
    <location>
        <begin position="268"/>
        <end position="287"/>
    </location>
</feature>
<keyword evidence="3 5" id="KW-1133">Transmembrane helix</keyword>
<organism evidence="9 10">
    <name type="scientific">Auricularia subglabra (strain TFB-10046 / SS5)</name>
    <name type="common">White-rot fungus</name>
    <name type="synonym">Auricularia delicata (strain TFB10046)</name>
    <dbReference type="NCBI Taxonomy" id="717982"/>
    <lineage>
        <taxon>Eukaryota</taxon>
        <taxon>Fungi</taxon>
        <taxon>Dikarya</taxon>
        <taxon>Basidiomycota</taxon>
        <taxon>Agaricomycotina</taxon>
        <taxon>Agaricomycetes</taxon>
        <taxon>Auriculariales</taxon>
        <taxon>Auriculariaceae</taxon>
        <taxon>Auricularia</taxon>
    </lineage>
</organism>
<keyword evidence="10" id="KW-1185">Reference proteome</keyword>
<dbReference type="AlphaFoldDB" id="J0D7B6"/>
<feature type="domain" description="EXPERA" evidence="8">
    <location>
        <begin position="11"/>
        <end position="166"/>
    </location>
</feature>
<dbReference type="OrthoDB" id="433124at2759"/>
<feature type="domain" description="EXPERA" evidence="8">
    <location>
        <begin position="198"/>
        <end position="356"/>
    </location>
</feature>
<evidence type="ECO:0000256" key="6">
    <source>
        <dbReference type="SAM" id="Phobius"/>
    </source>
</evidence>
<dbReference type="PROSITE" id="PS50011">
    <property type="entry name" value="PROTEIN_KINASE_DOM"/>
    <property type="match status" value="1"/>
</dbReference>
<feature type="domain" description="Protein kinase" evidence="7">
    <location>
        <begin position="400"/>
        <end position="580"/>
    </location>
</feature>
<reference evidence="10" key="1">
    <citation type="journal article" date="2012" name="Science">
        <title>The Paleozoic origin of enzymatic lignin decomposition reconstructed from 31 fungal genomes.</title>
        <authorList>
            <person name="Floudas D."/>
            <person name="Binder M."/>
            <person name="Riley R."/>
            <person name="Barry K."/>
            <person name="Blanchette R.A."/>
            <person name="Henrissat B."/>
            <person name="Martinez A.T."/>
            <person name="Otillar R."/>
            <person name="Spatafora J.W."/>
            <person name="Yadav J.S."/>
            <person name="Aerts A."/>
            <person name="Benoit I."/>
            <person name="Boyd A."/>
            <person name="Carlson A."/>
            <person name="Copeland A."/>
            <person name="Coutinho P.M."/>
            <person name="de Vries R.P."/>
            <person name="Ferreira P."/>
            <person name="Findley K."/>
            <person name="Foster B."/>
            <person name="Gaskell J."/>
            <person name="Glotzer D."/>
            <person name="Gorecki P."/>
            <person name="Heitman J."/>
            <person name="Hesse C."/>
            <person name="Hori C."/>
            <person name="Igarashi K."/>
            <person name="Jurgens J.A."/>
            <person name="Kallen N."/>
            <person name="Kersten P."/>
            <person name="Kohler A."/>
            <person name="Kuees U."/>
            <person name="Kumar T.K.A."/>
            <person name="Kuo A."/>
            <person name="LaButti K."/>
            <person name="Larrondo L.F."/>
            <person name="Lindquist E."/>
            <person name="Ling A."/>
            <person name="Lombard V."/>
            <person name="Lucas S."/>
            <person name="Lundell T."/>
            <person name="Martin R."/>
            <person name="McLaughlin D.J."/>
            <person name="Morgenstern I."/>
            <person name="Morin E."/>
            <person name="Murat C."/>
            <person name="Nagy L.G."/>
            <person name="Nolan M."/>
            <person name="Ohm R.A."/>
            <person name="Patyshakuliyeva A."/>
            <person name="Rokas A."/>
            <person name="Ruiz-Duenas F.J."/>
            <person name="Sabat G."/>
            <person name="Salamov A."/>
            <person name="Samejima M."/>
            <person name="Schmutz J."/>
            <person name="Slot J.C."/>
            <person name="St John F."/>
            <person name="Stenlid J."/>
            <person name="Sun H."/>
            <person name="Sun S."/>
            <person name="Syed K."/>
            <person name="Tsang A."/>
            <person name="Wiebenga A."/>
            <person name="Young D."/>
            <person name="Pisabarro A."/>
            <person name="Eastwood D.C."/>
            <person name="Martin F."/>
            <person name="Cullen D."/>
            <person name="Grigoriev I.V."/>
            <person name="Hibbett D.S."/>
        </authorList>
    </citation>
    <scope>NUCLEOTIDE SEQUENCE [LARGE SCALE GENOMIC DNA]</scope>
    <source>
        <strain evidence="10">TFB10046</strain>
    </source>
</reference>
<feature type="transmembrane region" description="Helical" evidence="6">
    <location>
        <begin position="106"/>
        <end position="129"/>
    </location>
</feature>
<dbReference type="Pfam" id="PF07714">
    <property type="entry name" value="PK_Tyr_Ser-Thr"/>
    <property type="match status" value="1"/>
</dbReference>
<evidence type="ECO:0000256" key="1">
    <source>
        <dbReference type="ARBA" id="ARBA00004141"/>
    </source>
</evidence>
<feature type="transmembrane region" description="Helical" evidence="6">
    <location>
        <begin position="79"/>
        <end position="99"/>
    </location>
</feature>
<evidence type="ECO:0000259" key="8">
    <source>
        <dbReference type="PROSITE" id="PS51751"/>
    </source>
</evidence>
<dbReference type="PROSITE" id="PS51751">
    <property type="entry name" value="EXPERA"/>
    <property type="match status" value="2"/>
</dbReference>
<dbReference type="GO" id="GO:0004672">
    <property type="term" value="F:protein kinase activity"/>
    <property type="evidence" value="ECO:0007669"/>
    <property type="project" value="InterPro"/>
</dbReference>
<evidence type="ECO:0000256" key="4">
    <source>
        <dbReference type="ARBA" id="ARBA00023136"/>
    </source>
</evidence>
<dbReference type="InterPro" id="IPR011009">
    <property type="entry name" value="Kinase-like_dom_sf"/>
</dbReference>
<evidence type="ECO:0008006" key="11">
    <source>
        <dbReference type="Google" id="ProtNLM"/>
    </source>
</evidence>
<comment type="subcellular location">
    <subcellularLocation>
        <location evidence="1">Membrane</location>
        <topology evidence="1">Multi-pass membrane protein</topology>
    </subcellularLocation>
</comment>
<evidence type="ECO:0000256" key="2">
    <source>
        <dbReference type="ARBA" id="ARBA00022692"/>
    </source>
</evidence>
<feature type="transmembrane region" description="Helical" evidence="6">
    <location>
        <begin position="299"/>
        <end position="321"/>
    </location>
</feature>
<dbReference type="OMA" id="MFTSIAD"/>
<evidence type="ECO:0000313" key="10">
    <source>
        <dbReference type="Proteomes" id="UP000006514"/>
    </source>
</evidence>
<name>J0D7B6_AURST</name>
<dbReference type="Gene3D" id="1.10.510.10">
    <property type="entry name" value="Transferase(Phosphotransferase) domain 1"/>
    <property type="match status" value="1"/>
</dbReference>
<dbReference type="PANTHER" id="PTHR31204">
    <property type="entry name" value="SIGMA INTRACELLULAR RECEPTOR 2"/>
    <property type="match status" value="1"/>
</dbReference>
<dbReference type="InterPro" id="IPR051987">
    <property type="entry name" value="Sigma-2_receptor-like"/>
</dbReference>
<dbReference type="PANTHER" id="PTHR31204:SF1">
    <property type="entry name" value="SIGMA INTRACELLULAR RECEPTOR 2"/>
    <property type="match status" value="1"/>
</dbReference>
<evidence type="ECO:0000259" key="7">
    <source>
        <dbReference type="PROSITE" id="PS50011"/>
    </source>
</evidence>
<dbReference type="GO" id="GO:0016020">
    <property type="term" value="C:membrane"/>
    <property type="evidence" value="ECO:0007669"/>
    <property type="project" value="UniProtKB-SubCell"/>
</dbReference>
<dbReference type="InterPro" id="IPR000719">
    <property type="entry name" value="Prot_kinase_dom"/>
</dbReference>
<evidence type="ECO:0000256" key="5">
    <source>
        <dbReference type="PROSITE-ProRule" id="PRU01087"/>
    </source>
</evidence>
<gene>
    <name evidence="9" type="ORF">AURDEDRAFT_154978</name>
</gene>
<keyword evidence="4 5" id="KW-0472">Membrane</keyword>
<dbReference type="KEGG" id="adl:AURDEDRAFT_154978"/>
<feature type="transmembrane region" description="Helical" evidence="6">
    <location>
        <begin position="200"/>
        <end position="222"/>
    </location>
</feature>
<feature type="transmembrane region" description="Helical" evidence="6">
    <location>
        <begin position="149"/>
        <end position="167"/>
    </location>
</feature>
<sequence length="580" mass="64310">MTTAPLSSRPLDALYVAFFIIHIPCSLIVDLQALYPRALIPGWMQALVSWYFSTYGDPILAGGMGLYGRPVDVVWLKSFFYLEGFFQLPVFFIGAWALYYGRHTWYPLLIAYAASTATTLVPCMAYLFSYPIASEKVSGFATMTVAQRWQVIGMMMPWVLIPTLMTVDLSRHSSDTTDIVSFPVLRTMTVAPLTSRPLDALYVAFFIVHVPISLIVDFQALYPASLVPGWMRGITQWYLSTHGDPILAGGMDLLTGIRPADVVWIKSFSYLELLFQFPSCLIGIWALSGGRRAWYPWLIAYGASTATTLVPCVAFILAYPVAAEKAASGFGTMTIEQKWQVLQPMVPWIVIPALMCIDLSLRVARVLAAQDRNGGPVALRKGAVLMFTSIADEKQFDVTVVSSKPLARGSTADIYEGKTADKNRVALKVITKTVDGDDMAREQLIRREVRAAQQVRHSYILPLTGMAITDSHTIIVSPLMKNGNLLLYLKGHPNANRNALDIVSLTLPEVRLLYTPEFAGPELLFAGDPQAGQLPSKNMQLDVYAFGMLMIQISSSHAENRLRYSQENRHGQAALRRQSS</sequence>
<evidence type="ECO:0000313" key="9">
    <source>
        <dbReference type="EMBL" id="EJD34909.1"/>
    </source>
</evidence>
<dbReference type="Pfam" id="PF05241">
    <property type="entry name" value="EBP"/>
    <property type="match status" value="2"/>
</dbReference>
<evidence type="ECO:0000256" key="3">
    <source>
        <dbReference type="ARBA" id="ARBA00022989"/>
    </source>
</evidence>
<keyword evidence="2 5" id="KW-0812">Transmembrane</keyword>
<dbReference type="InterPro" id="IPR033118">
    <property type="entry name" value="EXPERA"/>
</dbReference>
<dbReference type="GO" id="GO:0005524">
    <property type="term" value="F:ATP binding"/>
    <property type="evidence" value="ECO:0007669"/>
    <property type="project" value="InterPro"/>
</dbReference>